<evidence type="ECO:0000313" key="6">
    <source>
        <dbReference type="Proteomes" id="UP000199140"/>
    </source>
</evidence>
<dbReference type="Gene3D" id="3.40.50.300">
    <property type="entry name" value="P-loop containing nucleotide triphosphate hydrolases"/>
    <property type="match status" value="1"/>
</dbReference>
<evidence type="ECO:0000256" key="1">
    <source>
        <dbReference type="SAM" id="MobiDB-lite"/>
    </source>
</evidence>
<evidence type="ECO:0000313" key="5">
    <source>
        <dbReference type="Proteomes" id="UP000185487"/>
    </source>
</evidence>
<proteinExistence type="predicted"/>
<dbReference type="InterPro" id="IPR045455">
    <property type="entry name" value="NrS-1_pol-like_helicase"/>
</dbReference>
<sequence>MSADDPTDRIARIIADAAEPELDAVDDVGAPFDDVAEGDSDAPVPDEDGDAPLVPRAMGFDVERMNQEFALVLMGSKAVIMQQQSEGPIEDRVKLLTLDAFRAWFMNRPTEHLDKDGKIKRTTWAAAWLVARSRRQYRGIEFFPDPDNAPNTEGYFNLWQGFTVTPRAKSGGYSIFYDHLLTNVCGGSKTLATWVFGWFAHIVQRPRERIGTALVFRGKMGTGKSTIGEVMGSLIASHYFLVDDPRYLVGQFNAHMASCLLLQADEGFWAGDKAAEGRLKGLVTAETQMIESKGVDPIRLKNYVRLLITSNNDWVIPAGKDERRFGVIDVGDGCAQNGEYFAELHKQLADGGREALLHDLLHFDLTSVNLRQIPKTEALLEQKLRSLDAVESWWFERLAAGTPTAKMEYWRCDMPIDEMFDDYIASADKIGIKRKSEITSFGIKMRRLVPGLKRERLSVSDGHVGLKRLWCYVLPPLDDARALFETELSQAVAWDDDPKPGETGS</sequence>
<dbReference type="AlphaFoldDB" id="A0AAE8HSJ0"/>
<dbReference type="KEGG" id="mphy:MCBMB27_02631"/>
<evidence type="ECO:0000259" key="2">
    <source>
        <dbReference type="Pfam" id="PF19263"/>
    </source>
</evidence>
<evidence type="ECO:0000313" key="4">
    <source>
        <dbReference type="EMBL" id="SFH01515.1"/>
    </source>
</evidence>
<dbReference type="EMBL" id="CP015367">
    <property type="protein sequence ID" value="APT31922.1"/>
    <property type="molecule type" value="Genomic_DNA"/>
</dbReference>
<dbReference type="InterPro" id="IPR027417">
    <property type="entry name" value="P-loop_NTPase"/>
</dbReference>
<protein>
    <submittedName>
        <fullName evidence="3">DNA Metabolism</fullName>
    </submittedName>
</protein>
<name>A0AAE8HSJ0_9HYPH</name>
<dbReference type="Proteomes" id="UP000185487">
    <property type="component" value="Chromosome"/>
</dbReference>
<feature type="compositionally biased region" description="Acidic residues" evidence="1">
    <location>
        <begin position="34"/>
        <end position="50"/>
    </location>
</feature>
<evidence type="ECO:0000313" key="3">
    <source>
        <dbReference type="EMBL" id="APT31922.1"/>
    </source>
</evidence>
<dbReference type="SUPFAM" id="SSF52540">
    <property type="entry name" value="P-loop containing nucleoside triphosphate hydrolases"/>
    <property type="match status" value="1"/>
</dbReference>
<gene>
    <name evidence="3" type="ORF">MCBMB27_02631</name>
    <name evidence="4" type="ORF">SAMN05192567_11236</name>
</gene>
<dbReference type="Pfam" id="PF19263">
    <property type="entry name" value="DUF5906"/>
    <property type="match status" value="1"/>
</dbReference>
<feature type="region of interest" description="Disordered" evidence="1">
    <location>
        <begin position="21"/>
        <end position="52"/>
    </location>
</feature>
<dbReference type="RefSeq" id="WP_075380571.1">
    <property type="nucleotide sequence ID" value="NZ_CP015367.1"/>
</dbReference>
<feature type="domain" description="NrS-1 polymerase-like helicase" evidence="2">
    <location>
        <begin position="216"/>
        <end position="324"/>
    </location>
</feature>
<accession>A0AAE8HSJ0</accession>
<dbReference type="Proteomes" id="UP000199140">
    <property type="component" value="Unassembled WGS sequence"/>
</dbReference>
<organism evidence="4 6">
    <name type="scientific">Methylobacterium phyllosphaerae</name>
    <dbReference type="NCBI Taxonomy" id="418223"/>
    <lineage>
        <taxon>Bacteria</taxon>
        <taxon>Pseudomonadati</taxon>
        <taxon>Pseudomonadota</taxon>
        <taxon>Alphaproteobacteria</taxon>
        <taxon>Hyphomicrobiales</taxon>
        <taxon>Methylobacteriaceae</taxon>
        <taxon>Methylobacterium</taxon>
    </lineage>
</organism>
<keyword evidence="5" id="KW-1185">Reference proteome</keyword>
<reference evidence="4 6" key="2">
    <citation type="submission" date="2016-10" db="EMBL/GenBank/DDBJ databases">
        <authorList>
            <person name="Varghese N."/>
            <person name="Submissions S."/>
        </authorList>
    </citation>
    <scope>NUCLEOTIDE SEQUENCE [LARGE SCALE GENOMIC DNA]</scope>
    <source>
        <strain evidence="4 6">CBMB27</strain>
    </source>
</reference>
<dbReference type="EMBL" id="FOPK01000012">
    <property type="protein sequence ID" value="SFH01515.1"/>
    <property type="molecule type" value="Genomic_DNA"/>
</dbReference>
<reference evidence="3 5" key="1">
    <citation type="submission" date="2016-04" db="EMBL/GenBank/DDBJ databases">
        <title>Complete genome sequencing and analysis of CBMB27, Methylobacterium phyllosphaerae isolated from leaf tissues of rice (Oryza sativa L.).</title>
        <authorList>
            <person name="Lee Y."/>
            <person name="Hwangbo K."/>
            <person name="Chung H."/>
            <person name="Yoo J."/>
            <person name="Kim K.Y."/>
            <person name="Sa T.M."/>
            <person name="Um Y."/>
            <person name="Madhaiyan M."/>
        </authorList>
    </citation>
    <scope>NUCLEOTIDE SEQUENCE [LARGE SCALE GENOMIC DNA]</scope>
    <source>
        <strain evidence="3 5">CBMB27</strain>
    </source>
</reference>